<comment type="caution">
    <text evidence="1">The sequence shown here is derived from an EMBL/GenBank/DDBJ whole genome shotgun (WGS) entry which is preliminary data.</text>
</comment>
<evidence type="ECO:0000313" key="2">
    <source>
        <dbReference type="Proteomes" id="UP000728185"/>
    </source>
</evidence>
<sequence length="153" mass="17942">MDSYLDFPLFAEKVATFMDHLEDVNEITFIVIVTGQVVATMDETQSTRNNTCEMKREIQRSICDQMDHSFYRFDVRVNNPFYLQCVIRHLSNDQQFVDIEIWLAKPFVRNHCAQDPDQCAVRFVRNIVRNPPDDLPNLPFRLDSVARDVQLKG</sequence>
<keyword evidence="2" id="KW-1185">Reference proteome</keyword>
<organism evidence="1 2">
    <name type="scientific">Fasciolopsis buskii</name>
    <dbReference type="NCBI Taxonomy" id="27845"/>
    <lineage>
        <taxon>Eukaryota</taxon>
        <taxon>Metazoa</taxon>
        <taxon>Spiralia</taxon>
        <taxon>Lophotrochozoa</taxon>
        <taxon>Platyhelminthes</taxon>
        <taxon>Trematoda</taxon>
        <taxon>Digenea</taxon>
        <taxon>Plagiorchiida</taxon>
        <taxon>Echinostomata</taxon>
        <taxon>Echinostomatoidea</taxon>
        <taxon>Fasciolidae</taxon>
        <taxon>Fasciolopsis</taxon>
    </lineage>
</organism>
<dbReference type="EMBL" id="LUCM01009712">
    <property type="protein sequence ID" value="KAA0186502.1"/>
    <property type="molecule type" value="Genomic_DNA"/>
</dbReference>
<evidence type="ECO:0000313" key="1">
    <source>
        <dbReference type="EMBL" id="KAA0186502.1"/>
    </source>
</evidence>
<accession>A0A8E0RS09</accession>
<name>A0A8E0RS09_9TREM</name>
<gene>
    <name evidence="1" type="ORF">FBUS_02223</name>
</gene>
<dbReference type="OrthoDB" id="10439546at2759"/>
<dbReference type="AlphaFoldDB" id="A0A8E0RS09"/>
<proteinExistence type="predicted"/>
<protein>
    <submittedName>
        <fullName evidence="1">Uncharacterized protein</fullName>
    </submittedName>
</protein>
<reference evidence="1" key="1">
    <citation type="submission" date="2019-05" db="EMBL/GenBank/DDBJ databases">
        <title>Annotation for the trematode Fasciolopsis buski.</title>
        <authorList>
            <person name="Choi Y.-J."/>
        </authorList>
    </citation>
    <scope>NUCLEOTIDE SEQUENCE</scope>
    <source>
        <strain evidence="1">HT</strain>
        <tissue evidence="1">Whole worm</tissue>
    </source>
</reference>
<dbReference type="Proteomes" id="UP000728185">
    <property type="component" value="Unassembled WGS sequence"/>
</dbReference>